<dbReference type="OrthoDB" id="3050931at2759"/>
<feature type="region of interest" description="Disordered" evidence="1">
    <location>
        <begin position="1"/>
        <end position="20"/>
    </location>
</feature>
<name>A0A6A4HZJ5_9AGAR</name>
<feature type="compositionally biased region" description="Polar residues" evidence="1">
    <location>
        <begin position="184"/>
        <end position="206"/>
    </location>
</feature>
<evidence type="ECO:0000313" key="2">
    <source>
        <dbReference type="EMBL" id="KAE9403203.1"/>
    </source>
</evidence>
<dbReference type="AlphaFoldDB" id="A0A6A4HZJ5"/>
<proteinExistence type="predicted"/>
<keyword evidence="3" id="KW-1185">Reference proteome</keyword>
<evidence type="ECO:0000256" key="1">
    <source>
        <dbReference type="SAM" id="MobiDB-lite"/>
    </source>
</evidence>
<accession>A0A6A4HZJ5</accession>
<feature type="region of interest" description="Disordered" evidence="1">
    <location>
        <begin position="177"/>
        <end position="206"/>
    </location>
</feature>
<sequence>MDEKSMLETKVEELSASKAELEERCKSWEEKYQNSEMRAKDLDELVKISMPGTSSVDITHLIKTVGELKESLSNVQTKKDILSQRVKALEDMDTANVQRELIEHANLHVLIRLLSHARDDFANCRIMQDQMLQMCDNLGEQLKEVAARRLERAPVGFYSIDDVMRRTRRWDEAFDDEDVEVTDSDISPSTSERALSDPQSSKRARV</sequence>
<dbReference type="EMBL" id="ML769427">
    <property type="protein sequence ID" value="KAE9403203.1"/>
    <property type="molecule type" value="Genomic_DNA"/>
</dbReference>
<reference evidence="2" key="1">
    <citation type="journal article" date="2019" name="Environ. Microbiol.">
        <title>Fungal ecological strategies reflected in gene transcription - a case study of two litter decomposers.</title>
        <authorList>
            <person name="Barbi F."/>
            <person name="Kohler A."/>
            <person name="Barry K."/>
            <person name="Baskaran P."/>
            <person name="Daum C."/>
            <person name="Fauchery L."/>
            <person name="Ihrmark K."/>
            <person name="Kuo A."/>
            <person name="LaButti K."/>
            <person name="Lipzen A."/>
            <person name="Morin E."/>
            <person name="Grigoriev I.V."/>
            <person name="Henrissat B."/>
            <person name="Lindahl B."/>
            <person name="Martin F."/>
        </authorList>
    </citation>
    <scope>NUCLEOTIDE SEQUENCE</scope>
    <source>
        <strain evidence="2">JB14</strain>
    </source>
</reference>
<evidence type="ECO:0000313" key="3">
    <source>
        <dbReference type="Proteomes" id="UP000799118"/>
    </source>
</evidence>
<organism evidence="2 3">
    <name type="scientific">Gymnopus androsaceus JB14</name>
    <dbReference type="NCBI Taxonomy" id="1447944"/>
    <lineage>
        <taxon>Eukaryota</taxon>
        <taxon>Fungi</taxon>
        <taxon>Dikarya</taxon>
        <taxon>Basidiomycota</taxon>
        <taxon>Agaricomycotina</taxon>
        <taxon>Agaricomycetes</taxon>
        <taxon>Agaricomycetidae</taxon>
        <taxon>Agaricales</taxon>
        <taxon>Marasmiineae</taxon>
        <taxon>Omphalotaceae</taxon>
        <taxon>Gymnopus</taxon>
    </lineage>
</organism>
<gene>
    <name evidence="2" type="ORF">BT96DRAFT_498867</name>
</gene>
<protein>
    <submittedName>
        <fullName evidence="2">Uncharacterized protein</fullName>
    </submittedName>
</protein>
<dbReference type="Proteomes" id="UP000799118">
    <property type="component" value="Unassembled WGS sequence"/>
</dbReference>